<comment type="caution">
    <text evidence="11">The sequence shown here is derived from an EMBL/GenBank/DDBJ whole genome shotgun (WGS) entry which is preliminary data.</text>
</comment>
<reference evidence="11" key="1">
    <citation type="submission" date="2023-03" db="EMBL/GenBank/DDBJ databases">
        <title>Actinorhabdospora filicis NBRC 111898.</title>
        <authorList>
            <person name="Ichikawa N."/>
            <person name="Sato H."/>
            <person name="Tonouchi N."/>
        </authorList>
    </citation>
    <scope>NUCLEOTIDE SEQUENCE</scope>
    <source>
        <strain evidence="11">NBRC 111898</strain>
    </source>
</reference>
<sequence>MSEWVLPDEVLANAPTCTPRPHELADLELLLTGAYEPLTGFLTAADVASVVARGELADGRPWPVPITLDVPAELAARLDPRAPRDRVLVLTDPEGAPVAAVEVLEITPAGPGSARLAGPVRRIAEPAHGPFRKMRTAPAVVRASLPDGRVLGVIAERPLHRPQLAQIAHTARALNAHVLLLLPIASAGPGGLPAEALVRAVLAARDRLPRCTVVAVPLAPRGDEIRDGLLRAKIAAAYGVTHLLSLGGTVSSAGVRVIVPRELGYDIRDGQWRPLDDVPPRFRRGQKTPAEIADLLDRGSGLPDWHTPPAVAAELSRSRPPRRERGLVVFFTGFSGSGKSTIARGLYDALAETGERTVSLLDGDVVRRLLSAGLTFSREDRDLNIRRIGYVAAEIARHHGIAICCPIAPYAATRAEARAAAEEAGGGFVLIHVATPLEVCERRDRKGLYAKARAGIIGSFTGISDPYETPTDADLSVDTSEIGVDEAVKQVLDHLRDEGWLDRRGW</sequence>
<organism evidence="11 12">
    <name type="scientific">Actinorhabdospora filicis</name>
    <dbReference type="NCBI Taxonomy" id="1785913"/>
    <lineage>
        <taxon>Bacteria</taxon>
        <taxon>Bacillati</taxon>
        <taxon>Actinomycetota</taxon>
        <taxon>Actinomycetes</taxon>
        <taxon>Micromonosporales</taxon>
        <taxon>Micromonosporaceae</taxon>
        <taxon>Actinorhabdospora</taxon>
    </lineage>
</organism>
<protein>
    <recommendedName>
        <fullName evidence="4">adenylyl-sulfate kinase</fullName>
        <ecNumber evidence="4">2.7.1.25</ecNumber>
    </recommendedName>
</protein>
<feature type="domain" description="APS kinase" evidence="8">
    <location>
        <begin position="325"/>
        <end position="478"/>
    </location>
</feature>
<name>A0A9W6SQ72_9ACTN</name>
<evidence type="ECO:0000256" key="3">
    <source>
        <dbReference type="ARBA" id="ARBA00004806"/>
    </source>
</evidence>
<dbReference type="NCBIfam" id="NF003013">
    <property type="entry name" value="PRK03846.1"/>
    <property type="match status" value="1"/>
</dbReference>
<dbReference type="Pfam" id="PF01583">
    <property type="entry name" value="APS_kinase"/>
    <property type="match status" value="1"/>
</dbReference>
<dbReference type="InterPro" id="IPR025980">
    <property type="entry name" value="ATP-Sase_PUA-like_dom"/>
</dbReference>
<comment type="function">
    <text evidence="2">Catalyzes the synthesis of activated sulfate.</text>
</comment>
<dbReference type="InterPro" id="IPR015947">
    <property type="entry name" value="PUA-like_sf"/>
</dbReference>
<keyword evidence="7" id="KW-0067">ATP-binding</keyword>
<dbReference type="GO" id="GO:0004781">
    <property type="term" value="F:sulfate adenylyltransferase (ATP) activity"/>
    <property type="evidence" value="ECO:0007669"/>
    <property type="project" value="InterPro"/>
</dbReference>
<proteinExistence type="predicted"/>
<evidence type="ECO:0000256" key="5">
    <source>
        <dbReference type="ARBA" id="ARBA00022679"/>
    </source>
</evidence>
<dbReference type="GO" id="GO:0010134">
    <property type="term" value="P:sulfate assimilation via adenylyl sulfate reduction"/>
    <property type="evidence" value="ECO:0007669"/>
    <property type="project" value="TreeGrafter"/>
</dbReference>
<dbReference type="InterPro" id="IPR002891">
    <property type="entry name" value="APS"/>
</dbReference>
<dbReference type="NCBIfam" id="TIGR00455">
    <property type="entry name" value="apsK"/>
    <property type="match status" value="1"/>
</dbReference>
<keyword evidence="6" id="KW-0547">Nucleotide-binding</keyword>
<evidence type="ECO:0000259" key="9">
    <source>
        <dbReference type="Pfam" id="PF01747"/>
    </source>
</evidence>
<evidence type="ECO:0000259" key="10">
    <source>
        <dbReference type="Pfam" id="PF14306"/>
    </source>
</evidence>
<dbReference type="EC" id="2.7.1.25" evidence="4"/>
<dbReference type="FunFam" id="3.40.50.300:FF:000802">
    <property type="entry name" value="Sulfate adenylyltransferase"/>
    <property type="match status" value="1"/>
</dbReference>
<dbReference type="PANTHER" id="PTHR42700:SF1">
    <property type="entry name" value="SULFATE ADENYLYLTRANSFERASE"/>
    <property type="match status" value="1"/>
</dbReference>
<evidence type="ECO:0000259" key="8">
    <source>
        <dbReference type="Pfam" id="PF01583"/>
    </source>
</evidence>
<evidence type="ECO:0000256" key="4">
    <source>
        <dbReference type="ARBA" id="ARBA00012121"/>
    </source>
</evidence>
<dbReference type="PANTHER" id="PTHR42700">
    <property type="entry name" value="SULFATE ADENYLYLTRANSFERASE"/>
    <property type="match status" value="1"/>
</dbReference>
<dbReference type="SUPFAM" id="SSF52540">
    <property type="entry name" value="P-loop containing nucleoside triphosphate hydrolases"/>
    <property type="match status" value="1"/>
</dbReference>
<evidence type="ECO:0000256" key="1">
    <source>
        <dbReference type="ARBA" id="ARBA00001823"/>
    </source>
</evidence>
<dbReference type="InterPro" id="IPR050512">
    <property type="entry name" value="Sulf_AdTrans/APS_kinase"/>
</dbReference>
<feature type="domain" description="Sulphate adenylyltransferase catalytic" evidence="9">
    <location>
        <begin position="134"/>
        <end position="244"/>
    </location>
</feature>
<keyword evidence="11" id="KW-0548">Nucleotidyltransferase</keyword>
<dbReference type="InterPro" id="IPR014729">
    <property type="entry name" value="Rossmann-like_a/b/a_fold"/>
</dbReference>
<dbReference type="Pfam" id="PF14306">
    <property type="entry name" value="PUA_2"/>
    <property type="match status" value="1"/>
</dbReference>
<evidence type="ECO:0000313" key="11">
    <source>
        <dbReference type="EMBL" id="GLZ80950.1"/>
    </source>
</evidence>
<dbReference type="Pfam" id="PF01747">
    <property type="entry name" value="ATP-sulfurylase"/>
    <property type="match status" value="1"/>
</dbReference>
<dbReference type="InterPro" id="IPR027417">
    <property type="entry name" value="P-loop_NTPase"/>
</dbReference>
<comment type="pathway">
    <text evidence="3">Sulfur metabolism; hydrogen sulfide biosynthesis; sulfite from sulfate: step 2/3.</text>
</comment>
<feature type="domain" description="ATP-sulfurylase PUA-like" evidence="10">
    <location>
        <begin position="18"/>
        <end position="106"/>
    </location>
</feature>
<dbReference type="GO" id="GO:0019379">
    <property type="term" value="P:sulfate assimilation, phosphoadenylyl sulfate reduction by phosphoadenylyl-sulfate reductase (thioredoxin)"/>
    <property type="evidence" value="ECO:0007669"/>
    <property type="project" value="TreeGrafter"/>
</dbReference>
<accession>A0A9W6SQ72</accession>
<dbReference type="SUPFAM" id="SSF88697">
    <property type="entry name" value="PUA domain-like"/>
    <property type="match status" value="1"/>
</dbReference>
<dbReference type="InterPro" id="IPR024951">
    <property type="entry name" value="Sulfurylase_cat_dom"/>
</dbReference>
<evidence type="ECO:0000256" key="7">
    <source>
        <dbReference type="ARBA" id="ARBA00022840"/>
    </source>
</evidence>
<dbReference type="Gene3D" id="3.40.50.620">
    <property type="entry name" value="HUPs"/>
    <property type="match status" value="1"/>
</dbReference>
<dbReference type="SUPFAM" id="SSF52374">
    <property type="entry name" value="Nucleotidylyl transferase"/>
    <property type="match status" value="1"/>
</dbReference>
<comment type="catalytic activity">
    <reaction evidence="1">
        <text>adenosine 5'-phosphosulfate + ATP = 3'-phosphoadenylyl sulfate + ADP + H(+)</text>
        <dbReference type="Rhea" id="RHEA:24152"/>
        <dbReference type="ChEBI" id="CHEBI:15378"/>
        <dbReference type="ChEBI" id="CHEBI:30616"/>
        <dbReference type="ChEBI" id="CHEBI:58243"/>
        <dbReference type="ChEBI" id="CHEBI:58339"/>
        <dbReference type="ChEBI" id="CHEBI:456216"/>
        <dbReference type="EC" id="2.7.1.25"/>
    </reaction>
</comment>
<dbReference type="RefSeq" id="WP_285666241.1">
    <property type="nucleotide sequence ID" value="NZ_BSTX01000004.1"/>
</dbReference>
<keyword evidence="5" id="KW-0808">Transferase</keyword>
<dbReference type="InterPro" id="IPR059117">
    <property type="entry name" value="APS_kinase_dom"/>
</dbReference>
<evidence type="ECO:0000256" key="6">
    <source>
        <dbReference type="ARBA" id="ARBA00022741"/>
    </source>
</evidence>
<dbReference type="Gene3D" id="3.10.400.10">
    <property type="entry name" value="Sulfate adenylyltransferase"/>
    <property type="match status" value="1"/>
</dbReference>
<dbReference type="GO" id="GO:0004020">
    <property type="term" value="F:adenylylsulfate kinase activity"/>
    <property type="evidence" value="ECO:0007669"/>
    <property type="project" value="UniProtKB-EC"/>
</dbReference>
<dbReference type="EMBL" id="BSTX01000004">
    <property type="protein sequence ID" value="GLZ80950.1"/>
    <property type="molecule type" value="Genomic_DNA"/>
</dbReference>
<dbReference type="CDD" id="cd02027">
    <property type="entry name" value="APSK"/>
    <property type="match status" value="1"/>
</dbReference>
<evidence type="ECO:0000256" key="2">
    <source>
        <dbReference type="ARBA" id="ARBA00002632"/>
    </source>
</evidence>
<dbReference type="GO" id="GO:0005524">
    <property type="term" value="F:ATP binding"/>
    <property type="evidence" value="ECO:0007669"/>
    <property type="project" value="UniProtKB-KW"/>
</dbReference>
<dbReference type="Gene3D" id="3.40.50.300">
    <property type="entry name" value="P-loop containing nucleotide triphosphate hydrolases"/>
    <property type="match status" value="1"/>
</dbReference>
<keyword evidence="12" id="KW-1185">Reference proteome</keyword>
<evidence type="ECO:0000313" key="12">
    <source>
        <dbReference type="Proteomes" id="UP001165079"/>
    </source>
</evidence>
<gene>
    <name evidence="11" type="primary">sopT</name>
    <name evidence="11" type="ORF">Afil01_57570</name>
</gene>
<dbReference type="AlphaFoldDB" id="A0A9W6SQ72"/>
<dbReference type="Proteomes" id="UP001165079">
    <property type="component" value="Unassembled WGS sequence"/>
</dbReference>
<dbReference type="GO" id="GO:0005737">
    <property type="term" value="C:cytoplasm"/>
    <property type="evidence" value="ECO:0007669"/>
    <property type="project" value="TreeGrafter"/>
</dbReference>